<keyword evidence="1" id="KW-0472">Membrane</keyword>
<evidence type="ECO:0000256" key="1">
    <source>
        <dbReference type="SAM" id="Phobius"/>
    </source>
</evidence>
<evidence type="ECO:0000313" key="3">
    <source>
        <dbReference type="EMBL" id="TKS55422.1"/>
    </source>
</evidence>
<proteinExistence type="predicted"/>
<dbReference type="Pfam" id="PF12729">
    <property type="entry name" value="4HB_MCP_1"/>
    <property type="match status" value="1"/>
</dbReference>
<evidence type="ECO:0000313" key="4">
    <source>
        <dbReference type="Proteomes" id="UP000306552"/>
    </source>
</evidence>
<keyword evidence="4" id="KW-1185">Reference proteome</keyword>
<dbReference type="RefSeq" id="WP_138932793.1">
    <property type="nucleotide sequence ID" value="NZ_SWMU01000006.1"/>
</dbReference>
<feature type="domain" description="Chemotaxis methyl-accepting receptor HlyB-like 4HB MCP" evidence="2">
    <location>
        <begin position="5"/>
        <end position="159"/>
    </location>
</feature>
<name>A0A4U5TNQ5_9FLAO</name>
<dbReference type="AlphaFoldDB" id="A0A4U5TNQ5"/>
<feature type="transmembrane region" description="Helical" evidence="1">
    <location>
        <begin position="177"/>
        <end position="193"/>
    </location>
</feature>
<keyword evidence="1" id="KW-0812">Transmembrane</keyword>
<feature type="transmembrane region" description="Helical" evidence="1">
    <location>
        <begin position="7"/>
        <end position="26"/>
    </location>
</feature>
<gene>
    <name evidence="3" type="ORF">FCN74_11695</name>
</gene>
<accession>A0A4U5TNQ5</accession>
<comment type="caution">
    <text evidence="3">The sequence shown here is derived from an EMBL/GenBank/DDBJ whole genome shotgun (WGS) entry which is preliminary data.</text>
</comment>
<evidence type="ECO:0000259" key="2">
    <source>
        <dbReference type="Pfam" id="PF12729"/>
    </source>
</evidence>
<dbReference type="Proteomes" id="UP000306552">
    <property type="component" value="Unassembled WGS sequence"/>
</dbReference>
<keyword evidence="1" id="KW-1133">Transmembrane helix</keyword>
<organism evidence="3 4">
    <name type="scientific">Mesohalobacter halotolerans</name>
    <dbReference type="NCBI Taxonomy" id="1883405"/>
    <lineage>
        <taxon>Bacteria</taxon>
        <taxon>Pseudomonadati</taxon>
        <taxon>Bacteroidota</taxon>
        <taxon>Flavobacteriia</taxon>
        <taxon>Flavobacteriales</taxon>
        <taxon>Flavobacteriaceae</taxon>
        <taxon>Mesohalobacter</taxon>
    </lineage>
</organism>
<protein>
    <submittedName>
        <fullName evidence="3">Chemotaxis protein</fullName>
    </submittedName>
</protein>
<sequence length="200" mass="23245">MKFYNKIKWVLGITMIFVLVITTNLIDRNNFVRVKDSVVNIYEDRLVAKNLIYKISKAIHKKELAILKNDTTFYQVDNRGINQNIKSNIESFEQTKLTLEEADIFKDLKSDLEQLKGVEKKYINQKFKNNSKILNLLSNINSKLDDLANIQLNEGSRQMSISKKAIENVELFTQLEIYFLIGLAILIQIIIIYRPGNSKK</sequence>
<dbReference type="InterPro" id="IPR024478">
    <property type="entry name" value="HlyB_4HB_MCP"/>
</dbReference>
<dbReference type="EMBL" id="SWMU01000006">
    <property type="protein sequence ID" value="TKS55422.1"/>
    <property type="molecule type" value="Genomic_DNA"/>
</dbReference>
<reference evidence="3 4" key="1">
    <citation type="submission" date="2019-04" db="EMBL/GenBank/DDBJ databases">
        <title>Psychroflexus halotolerans sp. nov., isolated from a marine solar saltern.</title>
        <authorList>
            <person name="Feng X."/>
        </authorList>
    </citation>
    <scope>NUCLEOTIDE SEQUENCE [LARGE SCALE GENOMIC DNA]</scope>
    <source>
        <strain evidence="3 4">WDS2C27</strain>
    </source>
</reference>
<dbReference type="OrthoDB" id="979566at2"/>